<keyword evidence="5 6" id="KW-0472">Membrane</keyword>
<evidence type="ECO:0000259" key="8">
    <source>
        <dbReference type="Pfam" id="PF13850"/>
    </source>
</evidence>
<keyword evidence="4 6" id="KW-1133">Transmembrane helix</keyword>
<evidence type="ECO:0000256" key="1">
    <source>
        <dbReference type="ARBA" id="ARBA00004457"/>
    </source>
</evidence>
<evidence type="ECO:0000313" key="9">
    <source>
        <dbReference type="Proteomes" id="UP000085678"/>
    </source>
</evidence>
<evidence type="ECO:0000256" key="5">
    <source>
        <dbReference type="ARBA" id="ARBA00023136"/>
    </source>
</evidence>
<dbReference type="InParanoid" id="A0A2R2MLP5"/>
<evidence type="ECO:0000256" key="6">
    <source>
        <dbReference type="SAM" id="Phobius"/>
    </source>
</evidence>
<dbReference type="OrthoDB" id="5541786at2759"/>
<feature type="domain" description="Endoplasmic reticulum vesicle transporter C-terminal" evidence="7">
    <location>
        <begin position="170"/>
        <end position="336"/>
    </location>
</feature>
<evidence type="ECO:0000256" key="3">
    <source>
        <dbReference type="ARBA" id="ARBA00022692"/>
    </source>
</evidence>
<protein>
    <submittedName>
        <fullName evidence="10">Endoplasmic reticulum-Golgi intermediate compartment protein 2</fullName>
    </submittedName>
</protein>
<evidence type="ECO:0000256" key="4">
    <source>
        <dbReference type="ARBA" id="ARBA00022989"/>
    </source>
</evidence>
<dbReference type="GO" id="GO:0006890">
    <property type="term" value="P:retrograde vesicle-mediated transport, Golgi to endoplasmic reticulum"/>
    <property type="evidence" value="ECO:0007669"/>
    <property type="project" value="TreeGrafter"/>
</dbReference>
<keyword evidence="3 6" id="KW-0812">Transmembrane</keyword>
<dbReference type="GO" id="GO:0033116">
    <property type="term" value="C:endoplasmic reticulum-Golgi intermediate compartment membrane"/>
    <property type="evidence" value="ECO:0007669"/>
    <property type="project" value="UniProtKB-SubCell"/>
</dbReference>
<name>A0A2R2MLP5_LINAN</name>
<comment type="similarity">
    <text evidence="2">Belongs to the ERGIC family.</text>
</comment>
<proteinExistence type="inferred from homology"/>
<comment type="subcellular location">
    <subcellularLocation>
        <location evidence="1">Endoplasmic reticulum-Golgi intermediate compartment membrane</location>
        <topology evidence="1">Multi-pass membrane protein</topology>
    </subcellularLocation>
</comment>
<dbReference type="InterPro" id="IPR039542">
    <property type="entry name" value="Erv_N"/>
</dbReference>
<feature type="transmembrane region" description="Helical" evidence="6">
    <location>
        <begin position="38"/>
        <end position="58"/>
    </location>
</feature>
<accession>A0A2R2MLP5</accession>
<feature type="domain" description="Endoplasmic reticulum vesicle transporter N-terminal" evidence="8">
    <location>
        <begin position="16"/>
        <end position="103"/>
    </location>
</feature>
<reference evidence="10" key="1">
    <citation type="submission" date="2025-08" db="UniProtKB">
        <authorList>
            <consortium name="RefSeq"/>
        </authorList>
    </citation>
    <scope>IDENTIFICATION</scope>
    <source>
        <tissue evidence="10">Gonads</tissue>
    </source>
</reference>
<dbReference type="OMA" id="MTNHYLR"/>
<dbReference type="Pfam" id="PF13850">
    <property type="entry name" value="ERGIC_N"/>
    <property type="match status" value="1"/>
</dbReference>
<evidence type="ECO:0000256" key="2">
    <source>
        <dbReference type="ARBA" id="ARBA00005648"/>
    </source>
</evidence>
<keyword evidence="9" id="KW-1185">Reference proteome</keyword>
<evidence type="ECO:0000313" key="10">
    <source>
        <dbReference type="RefSeq" id="XP_023931125.1"/>
    </source>
</evidence>
<dbReference type="GO" id="GO:0005783">
    <property type="term" value="C:endoplasmic reticulum"/>
    <property type="evidence" value="ECO:0007669"/>
    <property type="project" value="TreeGrafter"/>
</dbReference>
<dbReference type="KEGG" id="lak:106174698"/>
<dbReference type="Pfam" id="PF07970">
    <property type="entry name" value="COPIIcoated_ERV"/>
    <property type="match status" value="1"/>
</dbReference>
<sequence>MLRLNVAKRKQAINVVKELDAFPKVPEDYVEKSSTGGGISVITFAFILVLIISEIRYYSSSDLRFSYEVDTEFDKKLQLNIDMTVAMRCSAIGADIVDQTGQNIDSFGSLEEEDVHFELSPDQRTYQEMLQHVNSYMRDEYHAIQDFIWKTGYSGIGEKPIREVAPSGPRDSCRLHGSFILNKVAGNFHVTVGRSVPVIPRGHAHLAIMVEPSEYNFTHRIDTFSFGTPTPGVINPLDGDEIVTTDNRHVFQYYIKVVPTTVQTLQSNIDTYQYAVTMRNRTINHSAGSHGTPGIFVKYDMSPIKVKVTEERRPIWEFLVRLCAIVGGIFATSGIIHNVSGFLVDLICCRYKIGKYTPVKRSFDSAPQQSVPSCNLSTDDLTNSVPQVSLVPGGQET</sequence>
<dbReference type="PANTHER" id="PTHR10984">
    <property type="entry name" value="ENDOPLASMIC RETICULUM-GOLGI INTERMEDIATE COMPARTMENT PROTEIN"/>
    <property type="match status" value="1"/>
</dbReference>
<dbReference type="Proteomes" id="UP000085678">
    <property type="component" value="Unplaced"/>
</dbReference>
<dbReference type="InterPro" id="IPR045888">
    <property type="entry name" value="Erv"/>
</dbReference>
<dbReference type="InterPro" id="IPR012936">
    <property type="entry name" value="Erv_C"/>
</dbReference>
<gene>
    <name evidence="10" type="primary">LOC106174698</name>
</gene>
<evidence type="ECO:0000259" key="7">
    <source>
        <dbReference type="Pfam" id="PF07970"/>
    </source>
</evidence>
<dbReference type="PANTHER" id="PTHR10984:SF30">
    <property type="entry name" value="ENDOPLASMIC RETICULUM-GOLGI INTERMEDIATE COMPARTMENT PROTEIN 2"/>
    <property type="match status" value="1"/>
</dbReference>
<dbReference type="FunCoup" id="A0A2R2MLP5">
    <property type="interactions" value="1513"/>
</dbReference>
<dbReference type="RefSeq" id="XP_023931125.1">
    <property type="nucleotide sequence ID" value="XM_024075357.1"/>
</dbReference>
<dbReference type="AlphaFoldDB" id="A0A2R2MLP5"/>
<organism evidence="9 10">
    <name type="scientific">Lingula anatina</name>
    <name type="common">Brachiopod</name>
    <name type="synonym">Lingula unguis</name>
    <dbReference type="NCBI Taxonomy" id="7574"/>
    <lineage>
        <taxon>Eukaryota</taxon>
        <taxon>Metazoa</taxon>
        <taxon>Spiralia</taxon>
        <taxon>Lophotrochozoa</taxon>
        <taxon>Brachiopoda</taxon>
        <taxon>Linguliformea</taxon>
        <taxon>Lingulata</taxon>
        <taxon>Lingulida</taxon>
        <taxon>Linguloidea</taxon>
        <taxon>Lingulidae</taxon>
        <taxon>Lingula</taxon>
    </lineage>
</organism>
<dbReference type="GO" id="GO:0006888">
    <property type="term" value="P:endoplasmic reticulum to Golgi vesicle-mediated transport"/>
    <property type="evidence" value="ECO:0007669"/>
    <property type="project" value="TreeGrafter"/>
</dbReference>
<dbReference type="GeneID" id="106174698"/>
<dbReference type="GO" id="GO:0030134">
    <property type="term" value="C:COPII-coated ER to Golgi transport vesicle"/>
    <property type="evidence" value="ECO:0007669"/>
    <property type="project" value="TreeGrafter"/>
</dbReference>
<dbReference type="STRING" id="7574.A0A2R2MLP5"/>